<evidence type="ECO:0000256" key="9">
    <source>
        <dbReference type="ARBA" id="ARBA00023069"/>
    </source>
</evidence>
<sequence length="798" mass="88973">MNTHGSEVKVFCRTRPTANFAQDLIEYLPDGQTVNVHLKKESRKGIVNNQLNSWSFRLDRILHDVSQEEVYNSVAHRVVLGALDGYNGTVMCFGQTGAGKTYTMTGATESYKERGIIPRALQEVFQEVEQRSDHTITVRLSFLEIYNEILLDLLSSVKESPAGPPAAMAIVDEGGAGVSVKGLSLHLVHNEEEALNLLFEGEMNRIIGAHSLNRNSSRSHCIFTVHIESHSRTLSDAKYVTSKLNLVDLAGSERLGKTGSEGQILIETMYINKSLSFLEQAILALADRRRDHVPFRQSKLTHALKDTLGGNCNTVLVANVYGEAGQIEETLSTLRFACRMKCVRTEPAVNEHVDPVLQVKKLQKEIQLLKQELSIQDTLANRTGVSYGALTETQVAQIQSQVQRYLDGTVDEINVVSIRQAKEVFVQFKLALQQREEKIKEDTIQNYILAEKAQSMQAAANAKGPNGIVDVDGPNFGVGMAPSLDKNSRLQSPHRVKTKKGKDLNRKDGTASPALMKEAETSSTSRMNPLLASQKDIDGQEAEMQSQDPQGPQAGDKEHVRTDSPPLKATAFEDFKAERGSEINRILKENKAVLAERRRHLRELRDGVNAAKRKIDRTSAELQQLREHSQQQGRLVSADGEPVLEEAELALLLSLQKLKGQYRQHYKELCSTKAEVNYCEHLVDQCRTRLLSEFESWYNESFLIPEEAQVMLRAGEPTIRPGLIPMAKALALEEDDQEHFDHLRSKLLTSPGAISYFNAHDKTLQKRIYSKTTTQKVQHKRTSGGSGKTKLPAILSVT</sequence>
<proteinExistence type="inferred from homology"/>
<dbReference type="Proteomes" id="UP001152803">
    <property type="component" value="Unassembled WGS sequence"/>
</dbReference>
<keyword evidence="12" id="KW-0966">Cell projection</keyword>
<dbReference type="EMBL" id="JAFJMO010000004">
    <property type="protein sequence ID" value="KAJ8279522.1"/>
    <property type="molecule type" value="Genomic_DNA"/>
</dbReference>
<keyword evidence="11" id="KW-0206">Cytoskeleton</keyword>
<dbReference type="PANTHER" id="PTHR47968:SF62">
    <property type="entry name" value="KINESIN FAMILY MEMBER 5A"/>
    <property type="match status" value="1"/>
</dbReference>
<dbReference type="SUPFAM" id="SSF52540">
    <property type="entry name" value="P-loop containing nucleoside triphosphate hydrolases"/>
    <property type="match status" value="1"/>
</dbReference>
<feature type="coiled-coil region" evidence="17">
    <location>
        <begin position="601"/>
        <end position="628"/>
    </location>
</feature>
<dbReference type="Pfam" id="PF00225">
    <property type="entry name" value="Kinesin"/>
    <property type="match status" value="1"/>
</dbReference>
<evidence type="ECO:0000256" key="7">
    <source>
        <dbReference type="ARBA" id="ARBA00022846"/>
    </source>
</evidence>
<dbReference type="OrthoDB" id="3176171at2759"/>
<dbReference type="InterPro" id="IPR001752">
    <property type="entry name" value="Kinesin_motor_dom"/>
</dbReference>
<organism evidence="20 21">
    <name type="scientific">Conger conger</name>
    <name type="common">Conger eel</name>
    <name type="synonym">Muraena conger</name>
    <dbReference type="NCBI Taxonomy" id="82655"/>
    <lineage>
        <taxon>Eukaryota</taxon>
        <taxon>Metazoa</taxon>
        <taxon>Chordata</taxon>
        <taxon>Craniata</taxon>
        <taxon>Vertebrata</taxon>
        <taxon>Euteleostomi</taxon>
        <taxon>Actinopterygii</taxon>
        <taxon>Neopterygii</taxon>
        <taxon>Teleostei</taxon>
        <taxon>Anguilliformes</taxon>
        <taxon>Congridae</taxon>
        <taxon>Conger</taxon>
    </lineage>
</organism>
<evidence type="ECO:0000256" key="6">
    <source>
        <dbReference type="ARBA" id="ARBA00022840"/>
    </source>
</evidence>
<dbReference type="PROSITE" id="PS50067">
    <property type="entry name" value="KINESIN_MOTOR_2"/>
    <property type="match status" value="1"/>
</dbReference>
<keyword evidence="2" id="KW-0963">Cytoplasm</keyword>
<dbReference type="PRINTS" id="PR00380">
    <property type="entry name" value="KINESINHEAVY"/>
</dbReference>
<evidence type="ECO:0000256" key="1">
    <source>
        <dbReference type="ARBA" id="ARBA00004611"/>
    </source>
</evidence>
<keyword evidence="6 15" id="KW-0067">ATP-binding</keyword>
<evidence type="ECO:0000256" key="10">
    <source>
        <dbReference type="ARBA" id="ARBA00023175"/>
    </source>
</evidence>
<evidence type="ECO:0000256" key="12">
    <source>
        <dbReference type="ARBA" id="ARBA00023273"/>
    </source>
</evidence>
<evidence type="ECO:0000259" key="19">
    <source>
        <dbReference type="PROSITE" id="PS50067"/>
    </source>
</evidence>
<dbReference type="SMART" id="SM00129">
    <property type="entry name" value="KISc"/>
    <property type="match status" value="1"/>
</dbReference>
<dbReference type="GO" id="GO:0005874">
    <property type="term" value="C:microtubule"/>
    <property type="evidence" value="ECO:0007669"/>
    <property type="project" value="UniProtKB-KW"/>
</dbReference>
<dbReference type="AlphaFoldDB" id="A0A9Q1DSD6"/>
<dbReference type="InterPro" id="IPR027417">
    <property type="entry name" value="P-loop_NTPase"/>
</dbReference>
<reference evidence="20" key="1">
    <citation type="journal article" date="2023" name="Science">
        <title>Genome structures resolve the early diversification of teleost fishes.</title>
        <authorList>
            <person name="Parey E."/>
            <person name="Louis A."/>
            <person name="Montfort J."/>
            <person name="Bouchez O."/>
            <person name="Roques C."/>
            <person name="Iampietro C."/>
            <person name="Lluch J."/>
            <person name="Castinel A."/>
            <person name="Donnadieu C."/>
            <person name="Desvignes T."/>
            <person name="Floi Bucao C."/>
            <person name="Jouanno E."/>
            <person name="Wen M."/>
            <person name="Mejri S."/>
            <person name="Dirks R."/>
            <person name="Jansen H."/>
            <person name="Henkel C."/>
            <person name="Chen W.J."/>
            <person name="Zahm M."/>
            <person name="Cabau C."/>
            <person name="Klopp C."/>
            <person name="Thompson A.W."/>
            <person name="Robinson-Rechavi M."/>
            <person name="Braasch I."/>
            <person name="Lecointre G."/>
            <person name="Bobe J."/>
            <person name="Postlethwait J.H."/>
            <person name="Berthelot C."/>
            <person name="Roest Crollius H."/>
            <person name="Guiguen Y."/>
        </authorList>
    </citation>
    <scope>NUCLEOTIDE SEQUENCE</scope>
    <source>
        <strain evidence="20">Concon-B</strain>
    </source>
</reference>
<keyword evidence="9" id="KW-0969">Cilium</keyword>
<dbReference type="Pfam" id="PF23735">
    <property type="entry name" value="KIF9"/>
    <property type="match status" value="1"/>
</dbReference>
<protein>
    <recommendedName>
        <fullName evidence="16">Kinesin-like protein</fullName>
    </recommendedName>
</protein>
<evidence type="ECO:0000256" key="2">
    <source>
        <dbReference type="ARBA" id="ARBA00022490"/>
    </source>
</evidence>
<dbReference type="InterPro" id="IPR036961">
    <property type="entry name" value="Kinesin_motor_dom_sf"/>
</dbReference>
<evidence type="ECO:0000256" key="16">
    <source>
        <dbReference type="RuleBase" id="RU000394"/>
    </source>
</evidence>
<dbReference type="Gene3D" id="3.40.850.10">
    <property type="entry name" value="Kinesin motor domain"/>
    <property type="match status" value="1"/>
</dbReference>
<feature type="region of interest" description="Disordered" evidence="18">
    <location>
        <begin position="479"/>
        <end position="567"/>
    </location>
</feature>
<evidence type="ECO:0000313" key="20">
    <source>
        <dbReference type="EMBL" id="KAJ8279522.1"/>
    </source>
</evidence>
<feature type="region of interest" description="Disordered" evidence="18">
    <location>
        <begin position="771"/>
        <end position="798"/>
    </location>
</feature>
<evidence type="ECO:0000256" key="14">
    <source>
        <dbReference type="ARBA" id="ARBA00063408"/>
    </source>
</evidence>
<keyword evidence="8 17" id="KW-0175">Coiled coil</keyword>
<dbReference type="GO" id="GO:0003777">
    <property type="term" value="F:microtubule motor activity"/>
    <property type="evidence" value="ECO:0007669"/>
    <property type="project" value="InterPro"/>
</dbReference>
<evidence type="ECO:0000256" key="3">
    <source>
        <dbReference type="ARBA" id="ARBA00022553"/>
    </source>
</evidence>
<comment type="caution">
    <text evidence="20">The sequence shown here is derived from an EMBL/GenBank/DDBJ whole genome shotgun (WGS) entry which is preliminary data.</text>
</comment>
<keyword evidence="21" id="KW-1185">Reference proteome</keyword>
<evidence type="ECO:0000256" key="4">
    <source>
        <dbReference type="ARBA" id="ARBA00022701"/>
    </source>
</evidence>
<evidence type="ECO:0000256" key="5">
    <source>
        <dbReference type="ARBA" id="ARBA00022741"/>
    </source>
</evidence>
<keyword evidence="4 16" id="KW-0493">Microtubule</keyword>
<dbReference type="InterPro" id="IPR019821">
    <property type="entry name" value="Kinesin_motor_CS"/>
</dbReference>
<keyword evidence="7" id="KW-0282">Flagellum</keyword>
<comment type="subcellular location">
    <subcellularLocation>
        <location evidence="1">Cytoplasm</location>
        <location evidence="1">Cytoskeleton</location>
        <location evidence="1">Flagellum axoneme</location>
    </subcellularLocation>
</comment>
<evidence type="ECO:0000256" key="13">
    <source>
        <dbReference type="ARBA" id="ARBA00059553"/>
    </source>
</evidence>
<keyword evidence="3" id="KW-0597">Phosphoprotein</keyword>
<gene>
    <name evidence="20" type="ORF">COCON_G00065880</name>
</gene>
<comment type="subunit">
    <text evidence="14">Interacts with HYDIN.</text>
</comment>
<comment type="function">
    <text evidence="13">Essential for normal male fertility and for progressive motility of spermatozoa.</text>
</comment>
<dbReference type="FunFam" id="3.40.850.10:FF:000040">
    <property type="entry name" value="Kinesin-like protein"/>
    <property type="match status" value="1"/>
</dbReference>
<name>A0A9Q1DSD6_CONCO</name>
<dbReference type="GO" id="GO:0005524">
    <property type="term" value="F:ATP binding"/>
    <property type="evidence" value="ECO:0007669"/>
    <property type="project" value="UniProtKB-UniRule"/>
</dbReference>
<evidence type="ECO:0000256" key="15">
    <source>
        <dbReference type="PROSITE-ProRule" id="PRU00283"/>
    </source>
</evidence>
<dbReference type="PROSITE" id="PS00411">
    <property type="entry name" value="KINESIN_MOTOR_1"/>
    <property type="match status" value="1"/>
</dbReference>
<feature type="binding site" evidence="15">
    <location>
        <begin position="94"/>
        <end position="101"/>
    </location>
    <ligand>
        <name>ATP</name>
        <dbReference type="ChEBI" id="CHEBI:30616"/>
    </ligand>
</feature>
<dbReference type="GO" id="GO:0007018">
    <property type="term" value="P:microtubule-based movement"/>
    <property type="evidence" value="ECO:0007669"/>
    <property type="project" value="InterPro"/>
</dbReference>
<comment type="similarity">
    <text evidence="15 16">Belongs to the TRAFAC class myosin-kinesin ATPase superfamily. Kinesin family.</text>
</comment>
<accession>A0A9Q1DSD6</accession>
<evidence type="ECO:0000256" key="8">
    <source>
        <dbReference type="ARBA" id="ARBA00023054"/>
    </source>
</evidence>
<evidence type="ECO:0000256" key="17">
    <source>
        <dbReference type="SAM" id="Coils"/>
    </source>
</evidence>
<evidence type="ECO:0000256" key="11">
    <source>
        <dbReference type="ARBA" id="ARBA00023212"/>
    </source>
</evidence>
<keyword evidence="10 15" id="KW-0505">Motor protein</keyword>
<feature type="domain" description="Kinesin motor" evidence="19">
    <location>
        <begin position="7"/>
        <end position="343"/>
    </location>
</feature>
<evidence type="ECO:0000313" key="21">
    <source>
        <dbReference type="Proteomes" id="UP001152803"/>
    </source>
</evidence>
<dbReference type="InterPro" id="IPR056524">
    <property type="entry name" value="KIF6/9_C"/>
</dbReference>
<dbReference type="PANTHER" id="PTHR47968">
    <property type="entry name" value="CENTROMERE PROTEIN E"/>
    <property type="match status" value="1"/>
</dbReference>
<dbReference type="InterPro" id="IPR027640">
    <property type="entry name" value="Kinesin-like_fam"/>
</dbReference>
<keyword evidence="5 15" id="KW-0547">Nucleotide-binding</keyword>
<dbReference type="GO" id="GO:0008017">
    <property type="term" value="F:microtubule binding"/>
    <property type="evidence" value="ECO:0007669"/>
    <property type="project" value="InterPro"/>
</dbReference>
<evidence type="ECO:0000256" key="18">
    <source>
        <dbReference type="SAM" id="MobiDB-lite"/>
    </source>
</evidence>